<evidence type="ECO:0000256" key="5">
    <source>
        <dbReference type="ARBA" id="ARBA00023163"/>
    </source>
</evidence>
<dbReference type="GeneID" id="111471365"/>
<gene>
    <name evidence="11" type="primary">LOC111471365</name>
</gene>
<feature type="region of interest" description="Disordered" evidence="7">
    <location>
        <begin position="119"/>
        <end position="148"/>
    </location>
</feature>
<dbReference type="RefSeq" id="XP_022972856.1">
    <property type="nucleotide sequence ID" value="XM_023117088.1"/>
</dbReference>
<evidence type="ECO:0000313" key="11">
    <source>
        <dbReference type="RefSeq" id="XP_022972856.1"/>
    </source>
</evidence>
<feature type="compositionally biased region" description="Basic and acidic residues" evidence="7">
    <location>
        <begin position="123"/>
        <end position="133"/>
    </location>
</feature>
<dbReference type="InterPro" id="IPR003035">
    <property type="entry name" value="RWP-RK_dom"/>
</dbReference>
<dbReference type="Proteomes" id="UP000504608">
    <property type="component" value="Unplaced"/>
</dbReference>
<keyword evidence="10" id="KW-1185">Reference proteome</keyword>
<dbReference type="GO" id="GO:0003700">
    <property type="term" value="F:DNA-binding transcription factor activity"/>
    <property type="evidence" value="ECO:0007669"/>
    <property type="project" value="InterPro"/>
</dbReference>
<organism evidence="10 11">
    <name type="scientific">Cucurbita maxima</name>
    <name type="common">Pumpkin</name>
    <name type="synonym">Winter squash</name>
    <dbReference type="NCBI Taxonomy" id="3661"/>
    <lineage>
        <taxon>Eukaryota</taxon>
        <taxon>Viridiplantae</taxon>
        <taxon>Streptophyta</taxon>
        <taxon>Embryophyta</taxon>
        <taxon>Tracheophyta</taxon>
        <taxon>Spermatophyta</taxon>
        <taxon>Magnoliopsida</taxon>
        <taxon>eudicotyledons</taxon>
        <taxon>Gunneridae</taxon>
        <taxon>Pentapetalae</taxon>
        <taxon>rosids</taxon>
        <taxon>fabids</taxon>
        <taxon>Cucurbitales</taxon>
        <taxon>Cucurbitaceae</taxon>
        <taxon>Cucurbiteae</taxon>
        <taxon>Cucurbita</taxon>
    </lineage>
</organism>
<comment type="function">
    <text evidence="1">Putative transcription factor.</text>
</comment>
<keyword evidence="8" id="KW-0472">Membrane</keyword>
<name>A0A6J1I737_CUCMA</name>
<keyword evidence="3" id="KW-0175">Coiled coil</keyword>
<dbReference type="KEGG" id="cmax:111471365"/>
<feature type="compositionally biased region" description="Polar residues" evidence="7">
    <location>
        <begin position="261"/>
        <end position="270"/>
    </location>
</feature>
<feature type="transmembrane region" description="Helical" evidence="8">
    <location>
        <begin position="12"/>
        <end position="33"/>
    </location>
</feature>
<keyword evidence="4" id="KW-0238">DNA-binding</keyword>
<keyword evidence="8" id="KW-1133">Transmembrane helix</keyword>
<feature type="region of interest" description="Disordered" evidence="7">
    <location>
        <begin position="260"/>
        <end position="280"/>
    </location>
</feature>
<dbReference type="PANTHER" id="PTHR46373">
    <property type="entry name" value="PROTEIN RKD4"/>
    <property type="match status" value="1"/>
</dbReference>
<dbReference type="PANTHER" id="PTHR46373:SF20">
    <property type="entry name" value="PROTEIN RKD1"/>
    <property type="match status" value="1"/>
</dbReference>
<dbReference type="InterPro" id="IPR044607">
    <property type="entry name" value="RKD-like"/>
</dbReference>
<keyword evidence="5" id="KW-0804">Transcription</keyword>
<sequence>MISLFITQNPKLISFLHDFVICSCALILVLRFIGCAPSPMPSPLNSFPFLLPLQFSNSFGEEEMDPFPSSCHLSPLHFRSCNFGFQDSIFDVVPLFETCPNDSFLVLKDIEPINTIISEDGGENEKNGLERKEGRGKRKWCGETSSSPSKGLSRKTISEYFWMPISQAAKELNVGLTLLKKRCRELGIRRWPHRKLMSLQTLIKNVKELEKEDGVKLRHVLEILENEKKLMEERPDLQLEDNTKRLRQACFKANYKKKRLSGTNNSSATRVLQDDEEEEEEDEEMKYLLADCSFSFTGGSLLLY</sequence>
<keyword evidence="6" id="KW-0539">Nucleus</keyword>
<evidence type="ECO:0000256" key="8">
    <source>
        <dbReference type="SAM" id="Phobius"/>
    </source>
</evidence>
<dbReference type="OrthoDB" id="6270329at2759"/>
<accession>A0A6J1I737</accession>
<keyword evidence="8" id="KW-0812">Transmembrane</keyword>
<proteinExistence type="predicted"/>
<reference evidence="11" key="1">
    <citation type="submission" date="2025-08" db="UniProtKB">
        <authorList>
            <consortium name="RefSeq"/>
        </authorList>
    </citation>
    <scope>IDENTIFICATION</scope>
    <source>
        <tissue evidence="11">Young leaves</tissue>
    </source>
</reference>
<evidence type="ECO:0000256" key="6">
    <source>
        <dbReference type="ARBA" id="ARBA00023242"/>
    </source>
</evidence>
<evidence type="ECO:0000313" key="10">
    <source>
        <dbReference type="Proteomes" id="UP000504608"/>
    </source>
</evidence>
<dbReference type="AlphaFoldDB" id="A0A6J1I737"/>
<keyword evidence="2" id="KW-0805">Transcription regulation</keyword>
<protein>
    <submittedName>
        <fullName evidence="11">Protein RKD1</fullName>
    </submittedName>
</protein>
<evidence type="ECO:0000256" key="1">
    <source>
        <dbReference type="ARBA" id="ARBA00004049"/>
    </source>
</evidence>
<evidence type="ECO:0000256" key="7">
    <source>
        <dbReference type="SAM" id="MobiDB-lite"/>
    </source>
</evidence>
<evidence type="ECO:0000256" key="2">
    <source>
        <dbReference type="ARBA" id="ARBA00023015"/>
    </source>
</evidence>
<evidence type="ECO:0000259" key="9">
    <source>
        <dbReference type="PROSITE" id="PS51519"/>
    </source>
</evidence>
<dbReference type="GO" id="GO:0003677">
    <property type="term" value="F:DNA binding"/>
    <property type="evidence" value="ECO:0007669"/>
    <property type="project" value="UniProtKB-KW"/>
</dbReference>
<dbReference type="Pfam" id="PF02042">
    <property type="entry name" value="RWP-RK"/>
    <property type="match status" value="1"/>
</dbReference>
<evidence type="ECO:0000256" key="4">
    <source>
        <dbReference type="ARBA" id="ARBA00023125"/>
    </source>
</evidence>
<dbReference type="PROSITE" id="PS51519">
    <property type="entry name" value="RWP_RK"/>
    <property type="match status" value="1"/>
</dbReference>
<feature type="domain" description="RWP-RK" evidence="9">
    <location>
        <begin position="131"/>
        <end position="219"/>
    </location>
</feature>
<evidence type="ECO:0000256" key="3">
    <source>
        <dbReference type="ARBA" id="ARBA00023054"/>
    </source>
</evidence>